<gene>
    <name evidence="1" type="ORF">EVAR_45771_1</name>
</gene>
<keyword evidence="2" id="KW-1185">Reference proteome</keyword>
<name>A0A4C1YXL6_EUMVA</name>
<evidence type="ECO:0008006" key="3">
    <source>
        <dbReference type="Google" id="ProtNLM"/>
    </source>
</evidence>
<dbReference type="Proteomes" id="UP000299102">
    <property type="component" value="Unassembled WGS sequence"/>
</dbReference>
<dbReference type="AlphaFoldDB" id="A0A4C1YXL6"/>
<dbReference type="GO" id="GO:0005634">
    <property type="term" value="C:nucleus"/>
    <property type="evidence" value="ECO:0007669"/>
    <property type="project" value="TreeGrafter"/>
</dbReference>
<proteinExistence type="predicted"/>
<protein>
    <recommendedName>
        <fullName evidence="3">Zinc finger BED domain-containing protein 4</fullName>
    </recommendedName>
</protein>
<dbReference type="EMBL" id="BGZK01001423">
    <property type="protein sequence ID" value="GBP79662.1"/>
    <property type="molecule type" value="Genomic_DNA"/>
</dbReference>
<comment type="caution">
    <text evidence="1">The sequence shown here is derived from an EMBL/GenBank/DDBJ whole genome shotgun (WGS) entry which is preliminary data.</text>
</comment>
<evidence type="ECO:0000313" key="2">
    <source>
        <dbReference type="Proteomes" id="UP000299102"/>
    </source>
</evidence>
<reference evidence="1 2" key="1">
    <citation type="journal article" date="2019" name="Commun. Biol.">
        <title>The bagworm genome reveals a unique fibroin gene that provides high tensile strength.</title>
        <authorList>
            <person name="Kono N."/>
            <person name="Nakamura H."/>
            <person name="Ohtoshi R."/>
            <person name="Tomita M."/>
            <person name="Numata K."/>
            <person name="Arakawa K."/>
        </authorList>
    </citation>
    <scope>NUCLEOTIDE SEQUENCE [LARGE SCALE GENOMIC DNA]</scope>
</reference>
<organism evidence="1 2">
    <name type="scientific">Eumeta variegata</name>
    <name type="common">Bagworm moth</name>
    <name type="synonym">Eumeta japonica</name>
    <dbReference type="NCBI Taxonomy" id="151549"/>
    <lineage>
        <taxon>Eukaryota</taxon>
        <taxon>Metazoa</taxon>
        <taxon>Ecdysozoa</taxon>
        <taxon>Arthropoda</taxon>
        <taxon>Hexapoda</taxon>
        <taxon>Insecta</taxon>
        <taxon>Pterygota</taxon>
        <taxon>Neoptera</taxon>
        <taxon>Endopterygota</taxon>
        <taxon>Lepidoptera</taxon>
        <taxon>Glossata</taxon>
        <taxon>Ditrysia</taxon>
        <taxon>Tineoidea</taxon>
        <taxon>Psychidae</taxon>
        <taxon>Oiketicinae</taxon>
        <taxon>Eumeta</taxon>
    </lineage>
</organism>
<accession>A0A4C1YXL6</accession>
<dbReference type="InterPro" id="IPR052865">
    <property type="entry name" value="Zinc_finger_BED"/>
</dbReference>
<evidence type="ECO:0000313" key="1">
    <source>
        <dbReference type="EMBL" id="GBP79662.1"/>
    </source>
</evidence>
<dbReference type="PANTHER" id="PTHR47241:SF1">
    <property type="entry name" value="BED-TYPE DOMAIN-CONTAINING PROTEIN"/>
    <property type="match status" value="1"/>
</dbReference>
<sequence length="118" mass="13236">MSVDIREIQETYNVVPVKCLAHSLQLVIKARLFKDDKVKEMITKARSIIGHFSHSTSSKKVLKEMQDTQYCQPCLNTGYIYTLGLDTTGIEAFARTTSCSASLSTSYNLQQNLQLKNG</sequence>
<dbReference type="OrthoDB" id="1607513at2759"/>
<dbReference type="PANTHER" id="PTHR47241">
    <property type="entry name" value="FINGER PROTEIN, PUTATIVE-RELATED"/>
    <property type="match status" value="1"/>
</dbReference>